<dbReference type="HOGENOM" id="CLU_178087_0_0_1"/>
<accession>A0A0E0DT06</accession>
<evidence type="ECO:0000313" key="1">
    <source>
        <dbReference type="EnsemblPlants" id="OMERI05G18020.1"/>
    </source>
</evidence>
<evidence type="ECO:0000313" key="2">
    <source>
        <dbReference type="Proteomes" id="UP000008021"/>
    </source>
</evidence>
<reference evidence="1" key="2">
    <citation type="submission" date="2018-05" db="EMBL/GenBank/DDBJ databases">
        <title>OmerRS3 (Oryza meridionalis Reference Sequence Version 3).</title>
        <authorList>
            <person name="Zhang J."/>
            <person name="Kudrna D."/>
            <person name="Lee S."/>
            <person name="Talag J."/>
            <person name="Welchert J."/>
            <person name="Wing R.A."/>
        </authorList>
    </citation>
    <scope>NUCLEOTIDE SEQUENCE [LARGE SCALE GENOMIC DNA]</scope>
    <source>
        <strain evidence="1">cv. OR44</strain>
    </source>
</reference>
<reference evidence="1" key="1">
    <citation type="submission" date="2015-04" db="UniProtKB">
        <authorList>
            <consortium name="EnsemblPlants"/>
        </authorList>
    </citation>
    <scope>IDENTIFICATION</scope>
</reference>
<dbReference type="Proteomes" id="UP000008021">
    <property type="component" value="Chromosome 5"/>
</dbReference>
<name>A0A0E0DT06_9ORYZ</name>
<protein>
    <submittedName>
        <fullName evidence="1">Uncharacterized protein</fullName>
    </submittedName>
</protein>
<dbReference type="AlphaFoldDB" id="A0A0E0DT06"/>
<dbReference type="Gramene" id="OMERI05G18020.1">
    <property type="protein sequence ID" value="OMERI05G18020.1"/>
    <property type="gene ID" value="OMERI05G18020"/>
</dbReference>
<sequence length="110" mass="12169">MARERFAKQCCGLGVRDWLGAQTVGVRNWLGHADRECGTESVSRGGCAHACRARDRTDGCSVAQNGGTGPKWYRSLKARNRASPVGLRFHVSDVRERVKTSLKATYILYL</sequence>
<keyword evidence="2" id="KW-1185">Reference proteome</keyword>
<dbReference type="EnsemblPlants" id="OMERI05G18020.1">
    <property type="protein sequence ID" value="OMERI05G18020.1"/>
    <property type="gene ID" value="OMERI05G18020"/>
</dbReference>
<proteinExistence type="predicted"/>
<organism evidence="1">
    <name type="scientific">Oryza meridionalis</name>
    <dbReference type="NCBI Taxonomy" id="40149"/>
    <lineage>
        <taxon>Eukaryota</taxon>
        <taxon>Viridiplantae</taxon>
        <taxon>Streptophyta</taxon>
        <taxon>Embryophyta</taxon>
        <taxon>Tracheophyta</taxon>
        <taxon>Spermatophyta</taxon>
        <taxon>Magnoliopsida</taxon>
        <taxon>Liliopsida</taxon>
        <taxon>Poales</taxon>
        <taxon>Poaceae</taxon>
        <taxon>BOP clade</taxon>
        <taxon>Oryzoideae</taxon>
        <taxon>Oryzeae</taxon>
        <taxon>Oryzinae</taxon>
        <taxon>Oryza</taxon>
    </lineage>
</organism>